<dbReference type="OrthoDB" id="409956at2759"/>
<dbReference type="InterPro" id="IPR006181">
    <property type="entry name" value="D-amino_acid_oxidase_CS"/>
</dbReference>
<dbReference type="PANTHER" id="PTHR11530:SF16">
    <property type="entry name" value="D-AMINO ACID OXIDASE (AFU_ORTHOLOGUE AFUA_5G11290)"/>
    <property type="match status" value="1"/>
</dbReference>
<dbReference type="GO" id="GO:0019478">
    <property type="term" value="P:D-amino acid catabolic process"/>
    <property type="evidence" value="ECO:0007669"/>
    <property type="project" value="TreeGrafter"/>
</dbReference>
<dbReference type="InterPro" id="IPR023209">
    <property type="entry name" value="DAO"/>
</dbReference>
<evidence type="ECO:0000313" key="9">
    <source>
        <dbReference type="Proteomes" id="UP000019384"/>
    </source>
</evidence>
<dbReference type="SUPFAM" id="SSF51971">
    <property type="entry name" value="Nucleotide-binding domain"/>
    <property type="match status" value="1"/>
</dbReference>
<evidence type="ECO:0000256" key="5">
    <source>
        <dbReference type="ARBA" id="ARBA00023002"/>
    </source>
</evidence>
<dbReference type="PIRSF" id="PIRSF000189">
    <property type="entry name" value="D-aa_oxidase"/>
    <property type="match status" value="1"/>
</dbReference>
<dbReference type="PROSITE" id="PS00677">
    <property type="entry name" value="DAO"/>
    <property type="match status" value="1"/>
</dbReference>
<feature type="domain" description="FAD dependent oxidoreductase" evidence="7">
    <location>
        <begin position="3"/>
        <end position="338"/>
    </location>
</feature>
<reference evidence="8" key="1">
    <citation type="submission" date="2013-12" db="EMBL/GenBank/DDBJ databases">
        <authorList>
            <person name="Genoscope - CEA"/>
        </authorList>
    </citation>
    <scope>NUCLEOTIDE SEQUENCE</scope>
    <source>
        <strain evidence="8">CBS 1993</strain>
    </source>
</reference>
<evidence type="ECO:0000259" key="7">
    <source>
        <dbReference type="Pfam" id="PF01266"/>
    </source>
</evidence>
<dbReference type="Proteomes" id="UP000019384">
    <property type="component" value="Unassembled WGS sequence"/>
</dbReference>
<dbReference type="STRING" id="1382522.W6MVW7"/>
<dbReference type="Pfam" id="PF01266">
    <property type="entry name" value="DAO"/>
    <property type="match status" value="1"/>
</dbReference>
<name>W6MVW7_9ASCO</name>
<dbReference type="RefSeq" id="XP_022458612.1">
    <property type="nucleotide sequence ID" value="XM_022602848.1"/>
</dbReference>
<dbReference type="Gene3D" id="3.30.9.10">
    <property type="entry name" value="D-Amino Acid Oxidase, subunit A, domain 2"/>
    <property type="match status" value="1"/>
</dbReference>
<dbReference type="GO" id="GO:0071949">
    <property type="term" value="F:FAD binding"/>
    <property type="evidence" value="ECO:0007669"/>
    <property type="project" value="InterPro"/>
</dbReference>
<keyword evidence="4 6" id="KW-0274">FAD</keyword>
<keyword evidence="5" id="KW-0560">Oxidoreductase</keyword>
<reference evidence="8" key="2">
    <citation type="submission" date="2014-02" db="EMBL/GenBank/DDBJ databases">
        <title>Complete DNA sequence of /Kuraishia capsulata/ illustrates novel genomic features among budding yeasts (/Saccharomycotina/).</title>
        <authorList>
            <person name="Morales L."/>
            <person name="Noel B."/>
            <person name="Porcel B."/>
            <person name="Marcet-Houben M."/>
            <person name="Hullo M-F."/>
            <person name="Sacerdot C."/>
            <person name="Tekaia F."/>
            <person name="Leh-Louis V."/>
            <person name="Despons L."/>
            <person name="Khanna V."/>
            <person name="Aury J-M."/>
            <person name="Barbe V."/>
            <person name="Couloux A."/>
            <person name="Labadie K."/>
            <person name="Pelletier E."/>
            <person name="Souciet J-L."/>
            <person name="Boekhout T."/>
            <person name="Gabaldon T."/>
            <person name="Wincker P."/>
            <person name="Dujon B."/>
        </authorList>
    </citation>
    <scope>NUCLEOTIDE SEQUENCE</scope>
    <source>
        <strain evidence="8">CBS 1993</strain>
    </source>
</reference>
<evidence type="ECO:0000256" key="2">
    <source>
        <dbReference type="ARBA" id="ARBA00006730"/>
    </source>
</evidence>
<comment type="similarity">
    <text evidence="2">Belongs to the DAMOX/DASOX family.</text>
</comment>
<accession>W6MVW7</accession>
<evidence type="ECO:0000256" key="3">
    <source>
        <dbReference type="ARBA" id="ARBA00022630"/>
    </source>
</evidence>
<dbReference type="GeneID" id="34520000"/>
<dbReference type="PANTHER" id="PTHR11530">
    <property type="entry name" value="D-AMINO ACID OXIDASE"/>
    <property type="match status" value="1"/>
</dbReference>
<dbReference type="InterPro" id="IPR006076">
    <property type="entry name" value="FAD-dep_OxRdtase"/>
</dbReference>
<evidence type="ECO:0000313" key="8">
    <source>
        <dbReference type="EMBL" id="CDK26610.1"/>
    </source>
</evidence>
<proteinExistence type="inferred from homology"/>
<dbReference type="AlphaFoldDB" id="W6MVW7"/>
<protein>
    <recommendedName>
        <fullName evidence="7">FAD dependent oxidoreductase domain-containing protein</fullName>
    </recommendedName>
</protein>
<organism evidence="8 9">
    <name type="scientific">Kuraishia capsulata CBS 1993</name>
    <dbReference type="NCBI Taxonomy" id="1382522"/>
    <lineage>
        <taxon>Eukaryota</taxon>
        <taxon>Fungi</taxon>
        <taxon>Dikarya</taxon>
        <taxon>Ascomycota</taxon>
        <taxon>Saccharomycotina</taxon>
        <taxon>Pichiomycetes</taxon>
        <taxon>Pichiales</taxon>
        <taxon>Pichiaceae</taxon>
        <taxon>Kuraishia</taxon>
    </lineage>
</organism>
<feature type="binding site" evidence="6">
    <location>
        <position position="324"/>
    </location>
    <ligand>
        <name>D-dopa</name>
        <dbReference type="ChEBI" id="CHEBI:149689"/>
    </ligand>
</feature>
<dbReference type="SUPFAM" id="SSF54373">
    <property type="entry name" value="FAD-linked reductases, C-terminal domain"/>
    <property type="match status" value="1"/>
</dbReference>
<dbReference type="GO" id="GO:0003884">
    <property type="term" value="F:D-amino-acid oxidase activity"/>
    <property type="evidence" value="ECO:0007669"/>
    <property type="project" value="InterPro"/>
</dbReference>
<evidence type="ECO:0000256" key="1">
    <source>
        <dbReference type="ARBA" id="ARBA00001974"/>
    </source>
</evidence>
<keyword evidence="3" id="KW-0285">Flavoprotein</keyword>
<evidence type="ECO:0000256" key="6">
    <source>
        <dbReference type="PIRSR" id="PIRSR000189-1"/>
    </source>
</evidence>
<gene>
    <name evidence="8" type="ORF">KUCA_T00002583001</name>
</gene>
<sequence>MTRIVVIGAGVVGLTTAYLLSEKGYDVTIIAKHLPGDLSIEYTSPWAGANWSSFATKDNVVVQNLDKAAYLKFLHLAERVPESGIIVRECMNYDSVAKIQGKTKDQYTPWYSSFVEDFKELPLEDLPEEVGYAYSFKTVVISTSIYLNYLLNKCVQNGVVLKRKVLNHIDESFSLHSTGLRVEVVVNCSGLLSAKLGGVKDPNVFPIRGQTMLVENVMDRQFSYDYRDPEHPEDIFYVMPRREGGSIVGGCFIPNSDSDEIDHEQANRMKAMAMRWCPDLVDQKKGNPPNLNVLKYQVGLRPGRKGGYRIEAEGNVVHNYGHGGAGYQSSYGSAEKAIQLIEQILNRPKL</sequence>
<dbReference type="HOGENOM" id="CLU_034311_1_0_1"/>
<comment type="cofactor">
    <cofactor evidence="1 6">
        <name>FAD</name>
        <dbReference type="ChEBI" id="CHEBI:57692"/>
    </cofactor>
</comment>
<dbReference type="GO" id="GO:0005737">
    <property type="term" value="C:cytoplasm"/>
    <property type="evidence" value="ECO:0007669"/>
    <property type="project" value="TreeGrafter"/>
</dbReference>
<feature type="binding site" evidence="6">
    <location>
        <begin position="43"/>
        <end position="44"/>
    </location>
    <ligand>
        <name>FAD</name>
        <dbReference type="ChEBI" id="CHEBI:57692"/>
    </ligand>
</feature>
<dbReference type="Gene3D" id="3.40.50.720">
    <property type="entry name" value="NAD(P)-binding Rossmann-like Domain"/>
    <property type="match status" value="1"/>
</dbReference>
<evidence type="ECO:0000256" key="4">
    <source>
        <dbReference type="ARBA" id="ARBA00022827"/>
    </source>
</evidence>
<dbReference type="EMBL" id="HG793127">
    <property type="protein sequence ID" value="CDK26610.1"/>
    <property type="molecule type" value="Genomic_DNA"/>
</dbReference>
<keyword evidence="9" id="KW-1185">Reference proteome</keyword>